<proteinExistence type="predicted"/>
<evidence type="ECO:0000256" key="1">
    <source>
        <dbReference type="ARBA" id="ARBA00022490"/>
    </source>
</evidence>
<dbReference type="GO" id="GO:0003677">
    <property type="term" value="F:DNA binding"/>
    <property type="evidence" value="ECO:0007669"/>
    <property type="project" value="UniProtKB-KW"/>
</dbReference>
<dbReference type="GO" id="GO:0000156">
    <property type="term" value="F:phosphorelay response regulator activity"/>
    <property type="evidence" value="ECO:0007669"/>
    <property type="project" value="InterPro"/>
</dbReference>
<feature type="domain" description="Response regulatory" evidence="6">
    <location>
        <begin position="4"/>
        <end position="134"/>
    </location>
</feature>
<dbReference type="SMART" id="SM00850">
    <property type="entry name" value="LytTR"/>
    <property type="match status" value="1"/>
</dbReference>
<evidence type="ECO:0000259" key="7">
    <source>
        <dbReference type="PROSITE" id="PS50930"/>
    </source>
</evidence>
<evidence type="ECO:0000256" key="2">
    <source>
        <dbReference type="ARBA" id="ARBA00023012"/>
    </source>
</evidence>
<dbReference type="InterPro" id="IPR011006">
    <property type="entry name" value="CheY-like_superfamily"/>
</dbReference>
<evidence type="ECO:0000256" key="5">
    <source>
        <dbReference type="PROSITE-ProRule" id="PRU00169"/>
    </source>
</evidence>
<dbReference type="Pfam" id="PF00072">
    <property type="entry name" value="Response_reg"/>
    <property type="match status" value="1"/>
</dbReference>
<keyword evidence="5" id="KW-0597">Phosphoprotein</keyword>
<reference evidence="8" key="2">
    <citation type="submission" date="2021-09" db="EMBL/GenBank/DDBJ databases">
        <authorList>
            <person name="Gilroy R."/>
        </authorList>
    </citation>
    <scope>NUCLEOTIDE SEQUENCE</scope>
    <source>
        <strain evidence="8">CHK194-22301</strain>
    </source>
</reference>
<keyword evidence="3" id="KW-0010">Activator</keyword>
<dbReference type="InterPro" id="IPR007492">
    <property type="entry name" value="LytTR_DNA-bd_dom"/>
</dbReference>
<keyword evidence="1" id="KW-0963">Cytoplasm</keyword>
<dbReference type="PROSITE" id="PS50110">
    <property type="entry name" value="RESPONSE_REGULATORY"/>
    <property type="match status" value="1"/>
</dbReference>
<dbReference type="AlphaFoldDB" id="A0A921K6C9"/>
<organism evidence="8 9">
    <name type="scientific">Lactobacillus crispatus</name>
    <dbReference type="NCBI Taxonomy" id="47770"/>
    <lineage>
        <taxon>Bacteria</taxon>
        <taxon>Bacillati</taxon>
        <taxon>Bacillota</taxon>
        <taxon>Bacilli</taxon>
        <taxon>Lactobacillales</taxon>
        <taxon>Lactobacillaceae</taxon>
        <taxon>Lactobacillus</taxon>
    </lineage>
</organism>
<keyword evidence="2" id="KW-0902">Two-component regulatory system</keyword>
<dbReference type="PANTHER" id="PTHR37299:SF3">
    <property type="entry name" value="STAGE 0 SPORULATION PROTEIN A HOMOLOG"/>
    <property type="match status" value="1"/>
</dbReference>
<dbReference type="PANTHER" id="PTHR37299">
    <property type="entry name" value="TRANSCRIPTIONAL REGULATOR-RELATED"/>
    <property type="match status" value="1"/>
</dbReference>
<dbReference type="PROSITE" id="PS50930">
    <property type="entry name" value="HTH_LYTTR"/>
    <property type="match status" value="1"/>
</dbReference>
<dbReference type="InterPro" id="IPR001789">
    <property type="entry name" value="Sig_transdc_resp-reg_receiver"/>
</dbReference>
<comment type="function">
    <text evidence="4">Required for high-level post-exponential phase expression of a series of secreted proteins.</text>
</comment>
<evidence type="ECO:0000313" key="8">
    <source>
        <dbReference type="EMBL" id="HJF09972.1"/>
    </source>
</evidence>
<evidence type="ECO:0000256" key="4">
    <source>
        <dbReference type="ARBA" id="ARBA00037164"/>
    </source>
</evidence>
<comment type="caution">
    <text evidence="8">The sequence shown here is derived from an EMBL/GenBank/DDBJ whole genome shotgun (WGS) entry which is preliminary data.</text>
</comment>
<feature type="domain" description="HTH LytTR-type" evidence="7">
    <location>
        <begin position="152"/>
        <end position="253"/>
    </location>
</feature>
<gene>
    <name evidence="8" type="ORF">K8V23_04140</name>
</gene>
<keyword evidence="8" id="KW-0238">DNA-binding</keyword>
<reference evidence="8" key="1">
    <citation type="journal article" date="2021" name="PeerJ">
        <title>Extensive microbial diversity within the chicken gut microbiome revealed by metagenomics and culture.</title>
        <authorList>
            <person name="Gilroy R."/>
            <person name="Ravi A."/>
            <person name="Getino M."/>
            <person name="Pursley I."/>
            <person name="Horton D.L."/>
            <person name="Alikhan N.F."/>
            <person name="Baker D."/>
            <person name="Gharbi K."/>
            <person name="Hall N."/>
            <person name="Watson M."/>
            <person name="Adriaenssens E.M."/>
            <person name="Foster-Nyarko E."/>
            <person name="Jarju S."/>
            <person name="Secka A."/>
            <person name="Antonio M."/>
            <person name="Oren A."/>
            <person name="Chaudhuri R.R."/>
            <person name="La Ragione R."/>
            <person name="Hildebrand F."/>
            <person name="Pallen M.J."/>
        </authorList>
    </citation>
    <scope>NUCLEOTIDE SEQUENCE</scope>
    <source>
        <strain evidence="8">CHK194-22301</strain>
    </source>
</reference>
<dbReference type="Pfam" id="PF04397">
    <property type="entry name" value="LytTR"/>
    <property type="match status" value="1"/>
</dbReference>
<dbReference type="Gene3D" id="2.40.50.1020">
    <property type="entry name" value="LytTr DNA-binding domain"/>
    <property type="match status" value="1"/>
</dbReference>
<dbReference type="Proteomes" id="UP000784793">
    <property type="component" value="Unassembled WGS sequence"/>
</dbReference>
<sequence length="271" mass="31763">MKYPVFICDDDEKQIHEIMEIVGDSEEILSDQEKIKFQVTTSSDYMDAVEKLNKLKSEGGIYFLDIELEKNTEVDSGFDLAEIIKKQDQRAQIIFVTSYDDLSIITYKRRLGPIDYIVKTSDFNKLKQRIISTIEIAIDNLHKSNLKKKLTFSYKIGRRIFNVNMDEVIYVSTTATPHKLLLVETSEIAQFFGSINQYSKENPMLEKINQSCLANPKNIKSIDLHNHRVLFVNGDVEDFSRNNNKRMREYLNRYNYQIEKLTKQEIEDNYI</sequence>
<dbReference type="InterPro" id="IPR046947">
    <property type="entry name" value="LytR-like"/>
</dbReference>
<dbReference type="SMART" id="SM00448">
    <property type="entry name" value="REC"/>
    <property type="match status" value="1"/>
</dbReference>
<name>A0A921K6C9_9LACO</name>
<dbReference type="Gene3D" id="3.40.50.2300">
    <property type="match status" value="1"/>
</dbReference>
<accession>A0A921K6C9</accession>
<dbReference type="EMBL" id="DYXB01000068">
    <property type="protein sequence ID" value="HJF09972.1"/>
    <property type="molecule type" value="Genomic_DNA"/>
</dbReference>
<evidence type="ECO:0000256" key="3">
    <source>
        <dbReference type="ARBA" id="ARBA00023159"/>
    </source>
</evidence>
<dbReference type="SUPFAM" id="SSF52172">
    <property type="entry name" value="CheY-like"/>
    <property type="match status" value="1"/>
</dbReference>
<protein>
    <submittedName>
        <fullName evidence="8">LytTR family DNA-binding domain-containing protein</fullName>
    </submittedName>
</protein>
<feature type="modified residue" description="4-aspartylphosphate" evidence="5">
    <location>
        <position position="65"/>
    </location>
</feature>
<evidence type="ECO:0000313" key="9">
    <source>
        <dbReference type="Proteomes" id="UP000784793"/>
    </source>
</evidence>
<evidence type="ECO:0000259" key="6">
    <source>
        <dbReference type="PROSITE" id="PS50110"/>
    </source>
</evidence>